<evidence type="ECO:0000313" key="3">
    <source>
        <dbReference type="Proteomes" id="UP000776651"/>
    </source>
</evidence>
<dbReference type="RefSeq" id="WP_196846733.1">
    <property type="nucleotide sequence ID" value="NZ_JAIGNQ010000002.1"/>
</dbReference>
<evidence type="ECO:0000256" key="1">
    <source>
        <dbReference type="SAM" id="SignalP"/>
    </source>
</evidence>
<reference evidence="2 3" key="1">
    <citation type="submission" date="2021-08" db="EMBL/GenBank/DDBJ databases">
        <title>Comparative Genomics Analysis of the Genus Qipengyuania Reveals Extensive Genetic Diversity and Metabolic Versatility, Including the Description of Fifteen Novel Species.</title>
        <authorList>
            <person name="Liu Y."/>
        </authorList>
    </citation>
    <scope>NUCLEOTIDE SEQUENCE [LARGE SCALE GENOMIC DNA]</scope>
    <source>
        <strain evidence="2 3">GH25</strain>
    </source>
</reference>
<proteinExistence type="predicted"/>
<name>A0ABS7JF07_9SPHN</name>
<keyword evidence="1" id="KW-0732">Signal</keyword>
<feature type="signal peptide" evidence="1">
    <location>
        <begin position="1"/>
        <end position="22"/>
    </location>
</feature>
<evidence type="ECO:0008006" key="4">
    <source>
        <dbReference type="Google" id="ProtNLM"/>
    </source>
</evidence>
<evidence type="ECO:0000313" key="2">
    <source>
        <dbReference type="EMBL" id="MBX7488531.1"/>
    </source>
</evidence>
<keyword evidence="3" id="KW-1185">Reference proteome</keyword>
<feature type="chain" id="PRO_5047054602" description="Secreted protein" evidence="1">
    <location>
        <begin position="23"/>
        <end position="90"/>
    </location>
</feature>
<organism evidence="2 3">
    <name type="scientific">Qipengyuania pacifica</name>
    <dbReference type="NCBI Taxonomy" id="2860199"/>
    <lineage>
        <taxon>Bacteria</taxon>
        <taxon>Pseudomonadati</taxon>
        <taxon>Pseudomonadota</taxon>
        <taxon>Alphaproteobacteria</taxon>
        <taxon>Sphingomonadales</taxon>
        <taxon>Erythrobacteraceae</taxon>
        <taxon>Qipengyuania</taxon>
    </lineage>
</organism>
<sequence length="90" mass="9670">MLGKHTAICFLLVAGLAGCSLADDGSDGPSAVEPSPDLALESRVLAVVCDNDRPDTQEQLVQLARYARERDGRSDRIWEVADNPDCPQTS</sequence>
<dbReference type="PROSITE" id="PS51257">
    <property type="entry name" value="PROKAR_LIPOPROTEIN"/>
    <property type="match status" value="1"/>
</dbReference>
<dbReference type="Proteomes" id="UP000776651">
    <property type="component" value="Unassembled WGS sequence"/>
</dbReference>
<dbReference type="EMBL" id="JAIGNQ010000002">
    <property type="protein sequence ID" value="MBX7488531.1"/>
    <property type="molecule type" value="Genomic_DNA"/>
</dbReference>
<comment type="caution">
    <text evidence="2">The sequence shown here is derived from an EMBL/GenBank/DDBJ whole genome shotgun (WGS) entry which is preliminary data.</text>
</comment>
<gene>
    <name evidence="2" type="ORF">K3177_08385</name>
</gene>
<protein>
    <recommendedName>
        <fullName evidence="4">Secreted protein</fullName>
    </recommendedName>
</protein>
<accession>A0ABS7JF07</accession>